<proteinExistence type="predicted"/>
<accession>A0ACC0BU99</accession>
<reference evidence="2" key="1">
    <citation type="journal article" date="2023" name="Nat. Plants">
        <title>Single-cell RNA sequencing provides a high-resolution roadmap for understanding the multicellular compartmentation of specialized metabolism.</title>
        <authorList>
            <person name="Sun S."/>
            <person name="Shen X."/>
            <person name="Li Y."/>
            <person name="Li Y."/>
            <person name="Wang S."/>
            <person name="Li R."/>
            <person name="Zhang H."/>
            <person name="Shen G."/>
            <person name="Guo B."/>
            <person name="Wei J."/>
            <person name="Xu J."/>
            <person name="St-Pierre B."/>
            <person name="Chen S."/>
            <person name="Sun C."/>
        </authorList>
    </citation>
    <scope>NUCLEOTIDE SEQUENCE [LARGE SCALE GENOMIC DNA]</scope>
</reference>
<dbReference type="EMBL" id="CM044702">
    <property type="protein sequence ID" value="KAI5676246.1"/>
    <property type="molecule type" value="Genomic_DNA"/>
</dbReference>
<sequence>MFEKSEEVNFYANDTNFFFASESLRMQNFEDLSKDEDGKLAFKSLKTISFFPSNSYLSFEEFLLIDFETQMGASLKLFKVNPLAFEKSNLRKESLEQTQSIEEIEMNTWIPKTHHPRTLSKLD</sequence>
<dbReference type="Proteomes" id="UP001060085">
    <property type="component" value="Linkage Group LG02"/>
</dbReference>
<gene>
    <name evidence="1" type="ORF">M9H77_07196</name>
</gene>
<evidence type="ECO:0000313" key="1">
    <source>
        <dbReference type="EMBL" id="KAI5676246.1"/>
    </source>
</evidence>
<keyword evidence="2" id="KW-1185">Reference proteome</keyword>
<evidence type="ECO:0000313" key="2">
    <source>
        <dbReference type="Proteomes" id="UP001060085"/>
    </source>
</evidence>
<organism evidence="1 2">
    <name type="scientific">Catharanthus roseus</name>
    <name type="common">Madagascar periwinkle</name>
    <name type="synonym">Vinca rosea</name>
    <dbReference type="NCBI Taxonomy" id="4058"/>
    <lineage>
        <taxon>Eukaryota</taxon>
        <taxon>Viridiplantae</taxon>
        <taxon>Streptophyta</taxon>
        <taxon>Embryophyta</taxon>
        <taxon>Tracheophyta</taxon>
        <taxon>Spermatophyta</taxon>
        <taxon>Magnoliopsida</taxon>
        <taxon>eudicotyledons</taxon>
        <taxon>Gunneridae</taxon>
        <taxon>Pentapetalae</taxon>
        <taxon>asterids</taxon>
        <taxon>lamiids</taxon>
        <taxon>Gentianales</taxon>
        <taxon>Apocynaceae</taxon>
        <taxon>Rauvolfioideae</taxon>
        <taxon>Vinceae</taxon>
        <taxon>Catharanthinae</taxon>
        <taxon>Catharanthus</taxon>
    </lineage>
</organism>
<comment type="caution">
    <text evidence="1">The sequence shown here is derived from an EMBL/GenBank/DDBJ whole genome shotgun (WGS) entry which is preliminary data.</text>
</comment>
<protein>
    <submittedName>
        <fullName evidence="1">Uncharacterized protein</fullName>
    </submittedName>
</protein>
<name>A0ACC0BU99_CATRO</name>